<proteinExistence type="predicted"/>
<dbReference type="GO" id="GO:0005694">
    <property type="term" value="C:chromosome"/>
    <property type="evidence" value="ECO:0007669"/>
    <property type="project" value="UniProtKB-SubCell"/>
</dbReference>
<name>A0A0G4F4V2_9ALVE</name>
<feature type="compositionally biased region" description="Basic and acidic residues" evidence="8">
    <location>
        <begin position="434"/>
        <end position="443"/>
    </location>
</feature>
<dbReference type="PANTHER" id="PTHR46223">
    <property type="entry name" value="HISTONE-LYSINE N-METHYLTRANSFERASE SUV39H"/>
    <property type="match status" value="1"/>
</dbReference>
<feature type="compositionally biased region" description="Basic and acidic residues" evidence="8">
    <location>
        <begin position="942"/>
        <end position="977"/>
    </location>
</feature>
<feature type="compositionally biased region" description="Basic and acidic residues" evidence="8">
    <location>
        <begin position="1407"/>
        <end position="1422"/>
    </location>
</feature>
<feature type="compositionally biased region" description="Basic and acidic residues" evidence="8">
    <location>
        <begin position="866"/>
        <end position="875"/>
    </location>
</feature>
<keyword evidence="5" id="KW-0949">S-adenosyl-L-methionine</keyword>
<evidence type="ECO:0000313" key="10">
    <source>
        <dbReference type="EMBL" id="CEM07462.1"/>
    </source>
</evidence>
<keyword evidence="7" id="KW-0862">Zinc</keyword>
<feature type="region of interest" description="Disordered" evidence="8">
    <location>
        <begin position="1"/>
        <end position="101"/>
    </location>
</feature>
<feature type="region of interest" description="Disordered" evidence="8">
    <location>
        <begin position="1275"/>
        <end position="1310"/>
    </location>
</feature>
<feature type="compositionally biased region" description="Low complexity" evidence="8">
    <location>
        <begin position="1059"/>
        <end position="1092"/>
    </location>
</feature>
<dbReference type="InterPro" id="IPR001214">
    <property type="entry name" value="SET_dom"/>
</dbReference>
<evidence type="ECO:0000259" key="9">
    <source>
        <dbReference type="PROSITE" id="PS50280"/>
    </source>
</evidence>
<reference evidence="10" key="1">
    <citation type="submission" date="2014-11" db="EMBL/GenBank/DDBJ databases">
        <authorList>
            <person name="Otto D Thomas"/>
            <person name="Naeem Raeece"/>
        </authorList>
    </citation>
    <scope>NUCLEOTIDE SEQUENCE</scope>
</reference>
<dbReference type="GO" id="GO:0046872">
    <property type="term" value="F:metal ion binding"/>
    <property type="evidence" value="ECO:0007669"/>
    <property type="project" value="UniProtKB-KW"/>
</dbReference>
<gene>
    <name evidence="10" type="ORF">Cvel_15242</name>
</gene>
<dbReference type="SMART" id="SM00317">
    <property type="entry name" value="SET"/>
    <property type="match status" value="1"/>
</dbReference>
<protein>
    <recommendedName>
        <fullName evidence="9">SET domain-containing protein</fullName>
    </recommendedName>
</protein>
<dbReference type="InterPro" id="IPR046341">
    <property type="entry name" value="SET_dom_sf"/>
</dbReference>
<dbReference type="InterPro" id="IPR050973">
    <property type="entry name" value="H3K9_Histone-Lys_N-MTase"/>
</dbReference>
<feature type="compositionally biased region" description="Acidic residues" evidence="8">
    <location>
        <begin position="832"/>
        <end position="841"/>
    </location>
</feature>
<feature type="region of interest" description="Disordered" evidence="8">
    <location>
        <begin position="318"/>
        <end position="357"/>
    </location>
</feature>
<feature type="compositionally biased region" description="Basic residues" evidence="8">
    <location>
        <begin position="518"/>
        <end position="536"/>
    </location>
</feature>
<feature type="compositionally biased region" description="Basic residues" evidence="8">
    <location>
        <begin position="978"/>
        <end position="990"/>
    </location>
</feature>
<feature type="compositionally biased region" description="Gly residues" evidence="8">
    <location>
        <begin position="164"/>
        <end position="176"/>
    </location>
</feature>
<keyword evidence="4" id="KW-0808">Transferase</keyword>
<evidence type="ECO:0000256" key="3">
    <source>
        <dbReference type="ARBA" id="ARBA00022603"/>
    </source>
</evidence>
<feature type="compositionally biased region" description="Acidic residues" evidence="8">
    <location>
        <begin position="1147"/>
        <end position="1183"/>
    </location>
</feature>
<evidence type="ECO:0000256" key="6">
    <source>
        <dbReference type="ARBA" id="ARBA00022723"/>
    </source>
</evidence>
<organism evidence="10">
    <name type="scientific">Chromera velia CCMP2878</name>
    <dbReference type="NCBI Taxonomy" id="1169474"/>
    <lineage>
        <taxon>Eukaryota</taxon>
        <taxon>Sar</taxon>
        <taxon>Alveolata</taxon>
        <taxon>Colpodellida</taxon>
        <taxon>Chromeraceae</taxon>
        <taxon>Chromera</taxon>
    </lineage>
</organism>
<dbReference type="VEuPathDB" id="CryptoDB:Cvel_15242"/>
<feature type="domain" description="SET" evidence="9">
    <location>
        <begin position="1509"/>
        <end position="1629"/>
    </location>
</feature>
<evidence type="ECO:0000256" key="5">
    <source>
        <dbReference type="ARBA" id="ARBA00022691"/>
    </source>
</evidence>
<dbReference type="PANTHER" id="PTHR46223:SF3">
    <property type="entry name" value="HISTONE-LYSINE N-METHYLTRANSFERASE SET-23"/>
    <property type="match status" value="1"/>
</dbReference>
<accession>A0A0G4F4V2</accession>
<feature type="compositionally biased region" description="Basic and acidic residues" evidence="8">
    <location>
        <begin position="991"/>
        <end position="1017"/>
    </location>
</feature>
<feature type="compositionally biased region" description="Basic residues" evidence="8">
    <location>
        <begin position="856"/>
        <end position="865"/>
    </location>
</feature>
<feature type="compositionally biased region" description="Low complexity" evidence="8">
    <location>
        <begin position="59"/>
        <end position="101"/>
    </location>
</feature>
<keyword evidence="2" id="KW-0158">Chromosome</keyword>
<feature type="compositionally biased region" description="Basic and acidic residues" evidence="8">
    <location>
        <begin position="905"/>
        <end position="925"/>
    </location>
</feature>
<evidence type="ECO:0000256" key="2">
    <source>
        <dbReference type="ARBA" id="ARBA00022454"/>
    </source>
</evidence>
<feature type="region of interest" description="Disordered" evidence="8">
    <location>
        <begin position="507"/>
        <end position="536"/>
    </location>
</feature>
<feature type="region of interest" description="Disordered" evidence="8">
    <location>
        <begin position="1407"/>
        <end position="1450"/>
    </location>
</feature>
<feature type="region of interest" description="Disordered" evidence="8">
    <location>
        <begin position="383"/>
        <end position="447"/>
    </location>
</feature>
<dbReference type="SUPFAM" id="SSF82199">
    <property type="entry name" value="SET domain"/>
    <property type="match status" value="1"/>
</dbReference>
<dbReference type="EMBL" id="CDMZ01000129">
    <property type="protein sequence ID" value="CEM07462.1"/>
    <property type="molecule type" value="Genomic_DNA"/>
</dbReference>
<evidence type="ECO:0000256" key="4">
    <source>
        <dbReference type="ARBA" id="ARBA00022679"/>
    </source>
</evidence>
<keyword evidence="3" id="KW-0489">Methyltransferase</keyword>
<dbReference type="GO" id="GO:0008168">
    <property type="term" value="F:methyltransferase activity"/>
    <property type="evidence" value="ECO:0007669"/>
    <property type="project" value="UniProtKB-KW"/>
</dbReference>
<dbReference type="Pfam" id="PF00856">
    <property type="entry name" value="SET"/>
    <property type="match status" value="1"/>
</dbReference>
<feature type="region of interest" description="Disordered" evidence="8">
    <location>
        <begin position="126"/>
        <end position="285"/>
    </location>
</feature>
<feature type="compositionally biased region" description="Polar residues" evidence="8">
    <location>
        <begin position="133"/>
        <end position="145"/>
    </location>
</feature>
<feature type="compositionally biased region" description="Basic and acidic residues" evidence="8">
    <location>
        <begin position="14"/>
        <end position="37"/>
    </location>
</feature>
<keyword evidence="6" id="KW-0479">Metal-binding</keyword>
<comment type="subcellular location">
    <subcellularLocation>
        <location evidence="1">Chromosome</location>
    </subcellularLocation>
</comment>
<feature type="compositionally biased region" description="Pro residues" evidence="8">
    <location>
        <begin position="1022"/>
        <end position="1032"/>
    </location>
</feature>
<sequence>MINKDAEKETEEALENKRDGTEKEQMKNLPEESERGAEKKKKEKETGDGAKSQTSKATASKPPAGPSLGSSASSSGTSNKNKQTLSNSQNSASTSSSPASAALAAFRQNLHLSERQQMKLALQSSKLAHHGVQMQQGAVSLTTGGTEAGGIKRQQPKGRSAGSNRGGQGGGGGGPPGKRAGVPSGQGRGGGEDKKIEKGSQREKKKGPPGARADAPVVPSASSGAGPKGTKEKGKEKEAARGKGGKSKGEDANSRGACGSRDASRGPKGGPGKEDETEEPKEKEWTIHELDLVLDLKTRGKANVHISRLAWNRFRVAERSEEEVEERWEILSGAPWDSEGKPQPQSKAKGRGKKVPESVQRFFEVARGFILERAPEIRCLGLQETESQPSKGEEGSQADDSPISISSASPSASASASAGVTSSSTSVSASSHKAMNEKLKELGRPSVEQVATALSNLDKMKLEDPATGTVEGLRGVKIMLEEAPGEPPRPRLSRTYDQQLERARAGMLPAVDPEPPRRHPHPPTPKKGRAPPKKKRFRCRGRFKRPRCRLEEGTRGTKAEIWDVSSVSSDDSFDLPELAEGDTKLFLDVPRNAVPDRLIFRVAFSFGAKPDHPPPLFTRWVPLMWVRPWMTLRPDPEEFNWRFIENYREKFDANQPCWFAPPSLPTVPPTRPLLKDSLLGEVNQLQVRGRFPLRPPKTTTDCPLVDVRHPKGAPDPNGFWHWDADSDASQFLAGRAAFSDRSQLFRESNTGKAMYSLASWKVQREIEESQGVERDADRDAAMLATSRLPEQRSIPPPRRFRRPPKGPFEPSCDPAGCPEGQGETDKYSVIEISEEEGEDEEETKKGGENEEDEEKKKKKKKKEKHRKDETDEGKRQRSPVTAGILPEKKKRRTENEGESEESETEKEQRGKEGRHSLRDSYRQETDQESDWEARQKKKTHSEKKASKYRKSDRGLEGRDDRHTDFHKVRKERESHHHEKDKRKEKKKKHKKGEERERSSSPLSREKVRKEDEQRGRETTLFPPSPPPQPPIPISELPYVPYVMPSARQPVLPSSALTLPSAAAAAAAAVPPKAVDIGESSPENSLPSLPLFEKASDASPPPPPLLPADDLPRAVEGVSSSSSSSSAAPAAAADPAARAAKVPLTAADESDKDVEEEKEEGESEEEDVEEDPQGWDPDPDENLPEELRERRRTALARAAESGDWEDIDWSLENEFHARSVKDSKAGVKCLFLEFEAATELAGRQMLKKLHESKVHLKTWRLSEEKDVMAAIRAAMQKEEGDEASAPSPFSSPQKEPVAPSSRHQSTDCKWQPAEASVIPPSYIAQTEVDENGGEEAEFIDFTKDEQYVKCLADEENEDLFAVADTDGGEIKLHLNISAEELEAALVRNGLDLGGVILNNRLTEVLIEDHTGGEDAEETNRRQGESGSAESGRILPSTAAVQQTGNGEKKSRLTEAVPFREAVRRFRKAMKSHANRFSLSTFLSSASSSSSVGLLDSYDKEEPIDETQRLPILKVAISKIAGIGVYTSEKIKQGAIVCEYAGQVIEREREDSREAMYTAHGLPYSTYFFELSPDLIIDATLRASVARFINCSCEPNCKTTKVQWKSGRLQKVVLTAMRDIEAGEELSYDYK</sequence>
<evidence type="ECO:0000256" key="8">
    <source>
        <dbReference type="SAM" id="MobiDB-lite"/>
    </source>
</evidence>
<feature type="region of interest" description="Disordered" evidence="8">
    <location>
        <begin position="785"/>
        <end position="1036"/>
    </location>
</feature>
<dbReference type="GO" id="GO:0032259">
    <property type="term" value="P:methylation"/>
    <property type="evidence" value="ECO:0007669"/>
    <property type="project" value="UniProtKB-KW"/>
</dbReference>
<feature type="compositionally biased region" description="Basic and acidic residues" evidence="8">
    <location>
        <begin position="229"/>
        <end position="253"/>
    </location>
</feature>
<feature type="compositionally biased region" description="Low complexity" evidence="8">
    <location>
        <begin position="398"/>
        <end position="431"/>
    </location>
</feature>
<evidence type="ECO:0000256" key="1">
    <source>
        <dbReference type="ARBA" id="ARBA00004286"/>
    </source>
</evidence>
<feature type="compositionally biased region" description="Low complexity" evidence="8">
    <location>
        <begin position="1118"/>
        <end position="1139"/>
    </location>
</feature>
<dbReference type="PROSITE" id="PS50280">
    <property type="entry name" value="SET"/>
    <property type="match status" value="1"/>
</dbReference>
<evidence type="ECO:0000256" key="7">
    <source>
        <dbReference type="ARBA" id="ARBA00022833"/>
    </source>
</evidence>
<dbReference type="Gene3D" id="2.170.270.10">
    <property type="entry name" value="SET domain"/>
    <property type="match status" value="1"/>
</dbReference>
<feature type="region of interest" description="Disordered" evidence="8">
    <location>
        <begin position="1059"/>
        <end position="1190"/>
    </location>
</feature>
<feature type="compositionally biased region" description="Basic and acidic residues" evidence="8">
    <location>
        <begin position="190"/>
        <end position="202"/>
    </location>
</feature>